<reference evidence="5 6" key="1">
    <citation type="submission" date="2018-06" db="EMBL/GenBank/DDBJ databases">
        <title>Genomic Encyclopedia of Archaeal and Bacterial Type Strains, Phase II (KMG-II): from individual species to whole genera.</title>
        <authorList>
            <person name="Goeker M."/>
        </authorList>
    </citation>
    <scope>NUCLEOTIDE SEQUENCE [LARGE SCALE GENOMIC DNA]</scope>
    <source>
        <strain evidence="5 6">DSM 24525</strain>
    </source>
</reference>
<dbReference type="SUPFAM" id="SSF53850">
    <property type="entry name" value="Periplasmic binding protein-like II"/>
    <property type="match status" value="1"/>
</dbReference>
<dbReference type="Proteomes" id="UP000249688">
    <property type="component" value="Unassembled WGS sequence"/>
</dbReference>
<dbReference type="InterPro" id="IPR039424">
    <property type="entry name" value="SBP_5"/>
</dbReference>
<keyword evidence="3" id="KW-0732">Signal</keyword>
<accession>A0A2W7IC23</accession>
<dbReference type="AlphaFoldDB" id="A0A2W7IC23"/>
<dbReference type="OrthoDB" id="5894719at2"/>
<evidence type="ECO:0000259" key="4">
    <source>
        <dbReference type="Pfam" id="PF00496"/>
    </source>
</evidence>
<dbReference type="RefSeq" id="WP_111398914.1">
    <property type="nucleotide sequence ID" value="NZ_QKYU01000015.1"/>
</dbReference>
<keyword evidence="6" id="KW-1185">Reference proteome</keyword>
<dbReference type="GO" id="GO:0015833">
    <property type="term" value="P:peptide transport"/>
    <property type="evidence" value="ECO:0007669"/>
    <property type="project" value="TreeGrafter"/>
</dbReference>
<dbReference type="PANTHER" id="PTHR30290">
    <property type="entry name" value="PERIPLASMIC BINDING COMPONENT OF ABC TRANSPORTER"/>
    <property type="match status" value="1"/>
</dbReference>
<evidence type="ECO:0000313" key="5">
    <source>
        <dbReference type="EMBL" id="PZW43648.1"/>
    </source>
</evidence>
<dbReference type="Pfam" id="PF00496">
    <property type="entry name" value="SBP_bac_5"/>
    <property type="match status" value="1"/>
</dbReference>
<feature type="domain" description="Solute-binding protein family 5" evidence="4">
    <location>
        <begin position="75"/>
        <end position="427"/>
    </location>
</feature>
<dbReference type="GO" id="GO:0030288">
    <property type="term" value="C:outer membrane-bounded periplasmic space"/>
    <property type="evidence" value="ECO:0007669"/>
    <property type="project" value="UniProtKB-ARBA"/>
</dbReference>
<proteinExistence type="inferred from homology"/>
<name>A0A2W7IC23_9PROT</name>
<dbReference type="InterPro" id="IPR030678">
    <property type="entry name" value="Peptide/Ni-bd"/>
</dbReference>
<feature type="chain" id="PRO_5015840767" evidence="3">
    <location>
        <begin position="25"/>
        <end position="517"/>
    </location>
</feature>
<dbReference type="GO" id="GO:0043190">
    <property type="term" value="C:ATP-binding cassette (ABC) transporter complex"/>
    <property type="evidence" value="ECO:0007669"/>
    <property type="project" value="InterPro"/>
</dbReference>
<comment type="similarity">
    <text evidence="2">Belongs to the bacterial solute-binding protein 5 family.</text>
</comment>
<dbReference type="InterPro" id="IPR000914">
    <property type="entry name" value="SBP_5_dom"/>
</dbReference>
<dbReference type="CDD" id="cd08508">
    <property type="entry name" value="PBP2_NikA_DppA_OppA_like_1"/>
    <property type="match status" value="1"/>
</dbReference>
<comment type="caution">
    <text evidence="5">The sequence shown here is derived from an EMBL/GenBank/DDBJ whole genome shotgun (WGS) entry which is preliminary data.</text>
</comment>
<feature type="signal peptide" evidence="3">
    <location>
        <begin position="1"/>
        <end position="24"/>
    </location>
</feature>
<evidence type="ECO:0000256" key="2">
    <source>
        <dbReference type="ARBA" id="ARBA00005695"/>
    </source>
</evidence>
<protein>
    <submittedName>
        <fullName evidence="5">Peptide/nickel transport system substrate-binding protein</fullName>
    </submittedName>
</protein>
<gene>
    <name evidence="5" type="ORF">C8P66_115113</name>
</gene>
<evidence type="ECO:0000256" key="3">
    <source>
        <dbReference type="SAM" id="SignalP"/>
    </source>
</evidence>
<organism evidence="5 6">
    <name type="scientific">Humitalea rosea</name>
    <dbReference type="NCBI Taxonomy" id="990373"/>
    <lineage>
        <taxon>Bacteria</taxon>
        <taxon>Pseudomonadati</taxon>
        <taxon>Pseudomonadota</taxon>
        <taxon>Alphaproteobacteria</taxon>
        <taxon>Acetobacterales</taxon>
        <taxon>Roseomonadaceae</taxon>
        <taxon>Humitalea</taxon>
    </lineage>
</organism>
<dbReference type="GO" id="GO:1904680">
    <property type="term" value="F:peptide transmembrane transporter activity"/>
    <property type="evidence" value="ECO:0007669"/>
    <property type="project" value="TreeGrafter"/>
</dbReference>
<sequence>MIRRFGFKAAILAAALAFSTPVFAQPLPILRVGMAAQDVGRLDPHFAVSTIDRVVVAWMFNGLVRFKPGSIDPAEIEPDLAQSWERSDDGLTWTFHLRPNVAFHGNYGMVTADDVVFSLKKSSTAATSAFAADFAAFETIEAVDPMTVRIKLRNPVPSLLGILTNYAGGYIVSRRAVEERGAGFVRSPIGTGPFMLDHVTPNQSAELVAHEGYFRGKPLLGGISYRFIPSDASRDLAFQAGELDVNYGRADQTWVNRTRQLPNVTVDVFEPGELTELSLNITRPPFNDIRVRQALAHAVNRAEFVRWRGADVSREGQSVVPRGYLGFINDPGLLPHDINRAKALLAEAGYPNGLTIRVIHTQLPEMLSGMQVLQQQLRRAGITLDLNIVEHATFHQQIRQDLSPMVYYSAARFPVADIFLTQFFHSRSIVQTPTAVTNFSHCDKADAQIDGARVATDLVEQRRLWAEAQRIIVREVCAVPVIETLLVFGRRNNVDYGYELNGSMSLGPLITEKTRLR</sequence>
<dbReference type="PIRSF" id="PIRSF002741">
    <property type="entry name" value="MppA"/>
    <property type="match status" value="1"/>
</dbReference>
<comment type="subcellular location">
    <subcellularLocation>
        <location evidence="1">Periplasm</location>
    </subcellularLocation>
</comment>
<dbReference type="EMBL" id="QKYU01000015">
    <property type="protein sequence ID" value="PZW43648.1"/>
    <property type="molecule type" value="Genomic_DNA"/>
</dbReference>
<evidence type="ECO:0000256" key="1">
    <source>
        <dbReference type="ARBA" id="ARBA00004418"/>
    </source>
</evidence>
<dbReference type="Gene3D" id="3.10.105.10">
    <property type="entry name" value="Dipeptide-binding Protein, Domain 3"/>
    <property type="match status" value="1"/>
</dbReference>
<evidence type="ECO:0000313" key="6">
    <source>
        <dbReference type="Proteomes" id="UP000249688"/>
    </source>
</evidence>
<dbReference type="Gene3D" id="3.40.190.10">
    <property type="entry name" value="Periplasmic binding protein-like II"/>
    <property type="match status" value="1"/>
</dbReference>